<dbReference type="EMBL" id="KN824923">
    <property type="protein sequence ID" value="KIK97721.1"/>
    <property type="molecule type" value="Genomic_DNA"/>
</dbReference>
<dbReference type="GO" id="GO:0015038">
    <property type="term" value="F:glutathione disulfide oxidoreductase activity"/>
    <property type="evidence" value="ECO:0007669"/>
    <property type="project" value="TreeGrafter"/>
</dbReference>
<dbReference type="FunFam" id="3.40.30.10:FF:000276">
    <property type="entry name" value="Glutaredoxin 3"/>
    <property type="match status" value="1"/>
</dbReference>
<dbReference type="GO" id="GO:0034599">
    <property type="term" value="P:cellular response to oxidative stress"/>
    <property type="evidence" value="ECO:0007669"/>
    <property type="project" value="TreeGrafter"/>
</dbReference>
<dbReference type="InterPro" id="IPR036249">
    <property type="entry name" value="Thioredoxin-like_sf"/>
</dbReference>
<dbReference type="FunCoup" id="A0A0D0E1J4">
    <property type="interactions" value="278"/>
</dbReference>
<evidence type="ECO:0000313" key="2">
    <source>
        <dbReference type="EMBL" id="KIK97721.1"/>
    </source>
</evidence>
<dbReference type="CDD" id="cd03419">
    <property type="entry name" value="GRX_GRXh_1_2_like"/>
    <property type="match status" value="1"/>
</dbReference>
<evidence type="ECO:0000313" key="3">
    <source>
        <dbReference type="Proteomes" id="UP000054538"/>
    </source>
</evidence>
<feature type="domain" description="Glutaredoxin" evidence="1">
    <location>
        <begin position="62"/>
        <end position="126"/>
    </location>
</feature>
<gene>
    <name evidence="2" type="ORF">PAXRUDRAFT_824641</name>
</gene>
<organism evidence="2 3">
    <name type="scientific">Paxillus rubicundulus Ve08.2h10</name>
    <dbReference type="NCBI Taxonomy" id="930991"/>
    <lineage>
        <taxon>Eukaryota</taxon>
        <taxon>Fungi</taxon>
        <taxon>Dikarya</taxon>
        <taxon>Basidiomycota</taxon>
        <taxon>Agaricomycotina</taxon>
        <taxon>Agaricomycetes</taxon>
        <taxon>Agaricomycetidae</taxon>
        <taxon>Boletales</taxon>
        <taxon>Paxilineae</taxon>
        <taxon>Paxillaceae</taxon>
        <taxon>Paxillus</taxon>
    </lineage>
</organism>
<accession>A0A0D0E1J4</accession>
<dbReference type="InParanoid" id="A0A0D0E1J4"/>
<dbReference type="InterPro" id="IPR014025">
    <property type="entry name" value="Glutaredoxin_subgr"/>
</dbReference>
<dbReference type="SUPFAM" id="SSF52833">
    <property type="entry name" value="Thioredoxin-like"/>
    <property type="match status" value="1"/>
</dbReference>
<proteinExistence type="predicted"/>
<dbReference type="GO" id="GO:0005737">
    <property type="term" value="C:cytoplasm"/>
    <property type="evidence" value="ECO:0007669"/>
    <property type="project" value="TreeGrafter"/>
</dbReference>
<protein>
    <recommendedName>
        <fullName evidence="1">Glutaredoxin domain-containing protein</fullName>
    </recommendedName>
</protein>
<dbReference type="STRING" id="930991.A0A0D0E1J4"/>
<keyword evidence="3" id="KW-1185">Reference proteome</keyword>
<dbReference type="OrthoDB" id="418495at2759"/>
<dbReference type="Pfam" id="PF00462">
    <property type="entry name" value="Glutaredoxin"/>
    <property type="match status" value="1"/>
</dbReference>
<dbReference type="HOGENOM" id="CLU_026126_7_2_1"/>
<evidence type="ECO:0000259" key="1">
    <source>
        <dbReference type="Pfam" id="PF00462"/>
    </source>
</evidence>
<dbReference type="AlphaFoldDB" id="A0A0D0E1J4"/>
<name>A0A0D0E1J4_9AGAM</name>
<dbReference type="PROSITE" id="PS51354">
    <property type="entry name" value="GLUTAREDOXIN_2"/>
    <property type="match status" value="1"/>
</dbReference>
<reference evidence="2 3" key="1">
    <citation type="submission" date="2014-04" db="EMBL/GenBank/DDBJ databases">
        <authorList>
            <consortium name="DOE Joint Genome Institute"/>
            <person name="Kuo A."/>
            <person name="Kohler A."/>
            <person name="Jargeat P."/>
            <person name="Nagy L.G."/>
            <person name="Floudas D."/>
            <person name="Copeland A."/>
            <person name="Barry K.W."/>
            <person name="Cichocki N."/>
            <person name="Veneault-Fourrey C."/>
            <person name="LaButti K."/>
            <person name="Lindquist E.A."/>
            <person name="Lipzen A."/>
            <person name="Lundell T."/>
            <person name="Morin E."/>
            <person name="Murat C."/>
            <person name="Sun H."/>
            <person name="Tunlid A."/>
            <person name="Henrissat B."/>
            <person name="Grigoriev I.V."/>
            <person name="Hibbett D.S."/>
            <person name="Martin F."/>
            <person name="Nordberg H.P."/>
            <person name="Cantor M.N."/>
            <person name="Hua S.X."/>
        </authorList>
    </citation>
    <scope>NUCLEOTIDE SEQUENCE [LARGE SCALE GENOMIC DNA]</scope>
    <source>
        <strain evidence="2 3">Ve08.2h10</strain>
    </source>
</reference>
<dbReference type="InterPro" id="IPR011899">
    <property type="entry name" value="Glutaredoxin_euk/vir"/>
</dbReference>
<dbReference type="NCBIfam" id="TIGR02180">
    <property type="entry name" value="GRX_euk"/>
    <property type="match status" value="1"/>
</dbReference>
<reference evidence="3" key="2">
    <citation type="submission" date="2015-01" db="EMBL/GenBank/DDBJ databases">
        <title>Evolutionary Origins and Diversification of the Mycorrhizal Mutualists.</title>
        <authorList>
            <consortium name="DOE Joint Genome Institute"/>
            <consortium name="Mycorrhizal Genomics Consortium"/>
            <person name="Kohler A."/>
            <person name="Kuo A."/>
            <person name="Nagy L.G."/>
            <person name="Floudas D."/>
            <person name="Copeland A."/>
            <person name="Barry K.W."/>
            <person name="Cichocki N."/>
            <person name="Veneault-Fourrey C."/>
            <person name="LaButti K."/>
            <person name="Lindquist E.A."/>
            <person name="Lipzen A."/>
            <person name="Lundell T."/>
            <person name="Morin E."/>
            <person name="Murat C."/>
            <person name="Riley R."/>
            <person name="Ohm R."/>
            <person name="Sun H."/>
            <person name="Tunlid A."/>
            <person name="Henrissat B."/>
            <person name="Grigoriev I.V."/>
            <person name="Hibbett D.S."/>
            <person name="Martin F."/>
        </authorList>
    </citation>
    <scope>NUCLEOTIDE SEQUENCE [LARGE SCALE GENOMIC DNA]</scope>
    <source>
        <strain evidence="3">Ve08.2h10</strain>
    </source>
</reference>
<dbReference type="PANTHER" id="PTHR45694">
    <property type="entry name" value="GLUTAREDOXIN 2"/>
    <property type="match status" value="1"/>
</dbReference>
<dbReference type="PANTHER" id="PTHR45694:SF18">
    <property type="entry name" value="GLUTAREDOXIN-1-RELATED"/>
    <property type="match status" value="1"/>
</dbReference>
<dbReference type="Proteomes" id="UP000054538">
    <property type="component" value="Unassembled WGS sequence"/>
</dbReference>
<dbReference type="InterPro" id="IPR002109">
    <property type="entry name" value="Glutaredoxin"/>
</dbReference>
<dbReference type="PRINTS" id="PR00160">
    <property type="entry name" value="GLUTAREDOXIN"/>
</dbReference>
<dbReference type="Gene3D" id="3.40.30.10">
    <property type="entry name" value="Glutaredoxin"/>
    <property type="match status" value="1"/>
</dbReference>
<sequence length="147" mass="16127">MLVFSHIHRSLPPVIKLVQARAPTNFLSNSAPSSSSLSPRHALPMAVCPQEFVDDKIKSHKIVVFSKTHCPYCKATKNYFASNYPAETVEVVELDTRDDGSHIQDYLSQITGARSVPRTFINGKSIGGNSDLQGMPAKDVSKWIEGA</sequence>